<gene>
    <name evidence="2" type="ORF">DFR70_105405</name>
</gene>
<dbReference type="RefSeq" id="WP_146251153.1">
    <property type="nucleotide sequence ID" value="NZ_QJKF01000005.1"/>
</dbReference>
<evidence type="ECO:0000313" key="2">
    <source>
        <dbReference type="EMBL" id="PXX64220.1"/>
    </source>
</evidence>
<dbReference type="EMBL" id="QJKF01000005">
    <property type="protein sequence ID" value="PXX64220.1"/>
    <property type="molecule type" value="Genomic_DNA"/>
</dbReference>
<proteinExistence type="predicted"/>
<name>A0A318K542_9NOCA</name>
<sequence length="115" mass="11860">MTVRSLVVRSSVAAALGLGSMVVVAPQAIADTCADGTARIFAANSEPRCQTGTASYSTETITKVCSMNGADVVAEATYLTSRKKTVTTTLELSNGRCGRLEVSGQQSVTVTVTPN</sequence>
<comment type="caution">
    <text evidence="2">The sequence shown here is derived from an EMBL/GenBank/DDBJ whole genome shotgun (WGS) entry which is preliminary data.</text>
</comment>
<feature type="signal peptide" evidence="1">
    <location>
        <begin position="1"/>
        <end position="25"/>
    </location>
</feature>
<evidence type="ECO:0000313" key="3">
    <source>
        <dbReference type="Proteomes" id="UP000247569"/>
    </source>
</evidence>
<dbReference type="OrthoDB" id="4557255at2"/>
<keyword evidence="1" id="KW-0732">Signal</keyword>
<accession>A0A318K542</accession>
<organism evidence="2 3">
    <name type="scientific">Nocardia tenerifensis</name>
    <dbReference type="NCBI Taxonomy" id="228006"/>
    <lineage>
        <taxon>Bacteria</taxon>
        <taxon>Bacillati</taxon>
        <taxon>Actinomycetota</taxon>
        <taxon>Actinomycetes</taxon>
        <taxon>Mycobacteriales</taxon>
        <taxon>Nocardiaceae</taxon>
        <taxon>Nocardia</taxon>
    </lineage>
</organism>
<evidence type="ECO:0000256" key="1">
    <source>
        <dbReference type="SAM" id="SignalP"/>
    </source>
</evidence>
<dbReference type="AlphaFoldDB" id="A0A318K542"/>
<dbReference type="Proteomes" id="UP000247569">
    <property type="component" value="Unassembled WGS sequence"/>
</dbReference>
<protein>
    <submittedName>
        <fullName evidence="2">Uncharacterized protein</fullName>
    </submittedName>
</protein>
<keyword evidence="3" id="KW-1185">Reference proteome</keyword>
<feature type="chain" id="PRO_5039191602" evidence="1">
    <location>
        <begin position="26"/>
        <end position="115"/>
    </location>
</feature>
<reference evidence="2 3" key="1">
    <citation type="submission" date="2018-05" db="EMBL/GenBank/DDBJ databases">
        <title>Genomic Encyclopedia of Type Strains, Phase IV (KMG-IV): sequencing the most valuable type-strain genomes for metagenomic binning, comparative biology and taxonomic classification.</title>
        <authorList>
            <person name="Goeker M."/>
        </authorList>
    </citation>
    <scope>NUCLEOTIDE SEQUENCE [LARGE SCALE GENOMIC DNA]</scope>
    <source>
        <strain evidence="2 3">DSM 44704</strain>
    </source>
</reference>